<feature type="compositionally biased region" description="Low complexity" evidence="1">
    <location>
        <begin position="125"/>
        <end position="142"/>
    </location>
</feature>
<dbReference type="InParanoid" id="G0MYC6"/>
<reference evidence="3" key="1">
    <citation type="submission" date="2011-07" db="EMBL/GenBank/DDBJ databases">
        <authorList>
            <consortium name="Caenorhabditis brenneri Sequencing and Analysis Consortium"/>
            <person name="Wilson R.K."/>
        </authorList>
    </citation>
    <scope>NUCLEOTIDE SEQUENCE [LARGE SCALE GENOMIC DNA]</scope>
    <source>
        <strain evidence="3">PB2801</strain>
    </source>
</reference>
<organism evidence="3">
    <name type="scientific">Caenorhabditis brenneri</name>
    <name type="common">Nematode worm</name>
    <dbReference type="NCBI Taxonomy" id="135651"/>
    <lineage>
        <taxon>Eukaryota</taxon>
        <taxon>Metazoa</taxon>
        <taxon>Ecdysozoa</taxon>
        <taxon>Nematoda</taxon>
        <taxon>Chromadorea</taxon>
        <taxon>Rhabditida</taxon>
        <taxon>Rhabditina</taxon>
        <taxon>Rhabditomorpha</taxon>
        <taxon>Rhabditoidea</taxon>
        <taxon>Rhabditidae</taxon>
        <taxon>Peloderinae</taxon>
        <taxon>Caenorhabditis</taxon>
    </lineage>
</organism>
<name>G0MYC6_CAEBE</name>
<evidence type="ECO:0000256" key="1">
    <source>
        <dbReference type="SAM" id="MobiDB-lite"/>
    </source>
</evidence>
<protein>
    <submittedName>
        <fullName evidence="2">Uncharacterized protein</fullName>
    </submittedName>
</protein>
<evidence type="ECO:0000313" key="3">
    <source>
        <dbReference type="Proteomes" id="UP000008068"/>
    </source>
</evidence>
<keyword evidence="3" id="KW-1185">Reference proteome</keyword>
<feature type="compositionally biased region" description="Polar residues" evidence="1">
    <location>
        <begin position="156"/>
        <end position="172"/>
    </location>
</feature>
<dbReference type="EMBL" id="GL379820">
    <property type="protein sequence ID" value="EGT47461.1"/>
    <property type="molecule type" value="Genomic_DNA"/>
</dbReference>
<feature type="compositionally biased region" description="Basic residues" evidence="1">
    <location>
        <begin position="309"/>
        <end position="319"/>
    </location>
</feature>
<gene>
    <name evidence="2" type="ORF">CAEBREN_02650</name>
</gene>
<feature type="region of interest" description="Disordered" evidence="1">
    <location>
        <begin position="117"/>
        <end position="178"/>
    </location>
</feature>
<proteinExistence type="predicted"/>
<sequence length="343" mass="37563">MPLTFTVSKISDWHFQFGDLDSVSVRSIGTAWEITLSTTDPAIHKYGIGLGSSLAGALDAEEWDVKVTTPVGNVLRESIDEESAFNKFFEELDKIIDEKATGREDLAVVANHSEENLSVSGVDGNQSKNSSSSCSRNSLTVSKTSAGIAVRCGNRSPGSRPSVQQPTSTSTPGDLEGKGHIKWFDLSTSPPILSHIETPKSPGLPPPVLVNVKRPAPPPPKNPKNPTFCHLDENKTTGLAMYSEMKTFPSPARRPISVDDVPSQSGNLLPRPPRTRPYTFVDPSTVEWPESSTTTKKAQKPEQENKKSFWSRKTKKEKKGKSVDVPKPKSEAEELEIVWMKKK</sequence>
<dbReference type="HOGENOM" id="CLU_809476_0_0_1"/>
<feature type="region of interest" description="Disordered" evidence="1">
    <location>
        <begin position="250"/>
        <end position="331"/>
    </location>
</feature>
<accession>G0MYC6</accession>
<evidence type="ECO:0000313" key="2">
    <source>
        <dbReference type="EMBL" id="EGT47461.1"/>
    </source>
</evidence>
<feature type="compositionally biased region" description="Basic and acidic residues" evidence="1">
    <location>
        <begin position="320"/>
        <end position="331"/>
    </location>
</feature>
<dbReference type="Proteomes" id="UP000008068">
    <property type="component" value="Unassembled WGS sequence"/>
</dbReference>
<dbReference type="AlphaFoldDB" id="G0MYC6"/>